<protein>
    <submittedName>
        <fullName evidence="2">Glutathione S-transferase family protein</fullName>
    </submittedName>
</protein>
<evidence type="ECO:0000313" key="2">
    <source>
        <dbReference type="EMBL" id="RXF70782.1"/>
    </source>
</evidence>
<dbReference type="OrthoDB" id="9810080at2"/>
<organism evidence="2 3">
    <name type="scientific">Hansschlegelia zhihuaiae</name>
    <dbReference type="NCBI Taxonomy" id="405005"/>
    <lineage>
        <taxon>Bacteria</taxon>
        <taxon>Pseudomonadati</taxon>
        <taxon>Pseudomonadota</taxon>
        <taxon>Alphaproteobacteria</taxon>
        <taxon>Hyphomicrobiales</taxon>
        <taxon>Methylopilaceae</taxon>
        <taxon>Hansschlegelia</taxon>
    </lineage>
</organism>
<dbReference type="GO" id="GO:0016740">
    <property type="term" value="F:transferase activity"/>
    <property type="evidence" value="ECO:0007669"/>
    <property type="project" value="UniProtKB-KW"/>
</dbReference>
<dbReference type="SUPFAM" id="SSF47616">
    <property type="entry name" value="GST C-terminal domain-like"/>
    <property type="match status" value="1"/>
</dbReference>
<name>A0A4V1KII2_9HYPH</name>
<dbReference type="SFLD" id="SFLDG00358">
    <property type="entry name" value="Main_(cytGST)"/>
    <property type="match status" value="1"/>
</dbReference>
<dbReference type="PANTHER" id="PTHR44051">
    <property type="entry name" value="GLUTATHIONE S-TRANSFERASE-RELATED"/>
    <property type="match status" value="1"/>
</dbReference>
<dbReference type="SFLD" id="SFLDG01150">
    <property type="entry name" value="Main.1:_Beta-like"/>
    <property type="match status" value="1"/>
</dbReference>
<dbReference type="PANTHER" id="PTHR44051:SF21">
    <property type="entry name" value="GLUTATHIONE S-TRANSFERASE FAMILY PROTEIN"/>
    <property type="match status" value="1"/>
</dbReference>
<gene>
    <name evidence="2" type="ORF">EK403_16495</name>
</gene>
<reference evidence="2 3" key="1">
    <citation type="submission" date="2018-12" db="EMBL/GenBank/DDBJ databases">
        <title>bacterium Hansschlegelia zhihuaiae S113.</title>
        <authorList>
            <person name="He J."/>
        </authorList>
    </citation>
    <scope>NUCLEOTIDE SEQUENCE [LARGE SCALE GENOMIC DNA]</scope>
    <source>
        <strain evidence="2 3">S 113</strain>
    </source>
</reference>
<dbReference type="Pfam" id="PF02798">
    <property type="entry name" value="GST_N"/>
    <property type="match status" value="1"/>
</dbReference>
<dbReference type="InterPro" id="IPR036249">
    <property type="entry name" value="Thioredoxin-like_sf"/>
</dbReference>
<dbReference type="PROSITE" id="PS50404">
    <property type="entry name" value="GST_NTER"/>
    <property type="match status" value="1"/>
</dbReference>
<keyword evidence="2" id="KW-0808">Transferase</keyword>
<dbReference type="Gene3D" id="1.20.1050.10">
    <property type="match status" value="1"/>
</dbReference>
<dbReference type="EMBL" id="RYFI01000017">
    <property type="protein sequence ID" value="RXF70782.1"/>
    <property type="molecule type" value="Genomic_DNA"/>
</dbReference>
<dbReference type="Proteomes" id="UP000289708">
    <property type="component" value="Unassembled WGS sequence"/>
</dbReference>
<dbReference type="CDD" id="cd03207">
    <property type="entry name" value="GST_C_8"/>
    <property type="match status" value="1"/>
</dbReference>
<dbReference type="SFLD" id="SFLDS00019">
    <property type="entry name" value="Glutathione_Transferase_(cytos"/>
    <property type="match status" value="1"/>
</dbReference>
<dbReference type="InterPro" id="IPR036282">
    <property type="entry name" value="Glutathione-S-Trfase_C_sf"/>
</dbReference>
<dbReference type="RefSeq" id="WP_128778575.1">
    <property type="nucleotide sequence ID" value="NZ_RYFI01000017.1"/>
</dbReference>
<keyword evidence="3" id="KW-1185">Reference proteome</keyword>
<dbReference type="InterPro" id="IPR040079">
    <property type="entry name" value="Glutathione_S-Trfase"/>
</dbReference>
<dbReference type="SUPFAM" id="SSF52833">
    <property type="entry name" value="Thioredoxin-like"/>
    <property type="match status" value="1"/>
</dbReference>
<dbReference type="InterPro" id="IPR004045">
    <property type="entry name" value="Glutathione_S-Trfase_N"/>
</dbReference>
<sequence length="205" mass="22036">MAARFVLHHHPQSRAQRIKWLLEEAGAPYEIVSHDLEAGTHKKPDFLELNPDGKLPTLIDRGPGGSWSTVVTESSAIVIHVADAVPGAGLAPGPSDPRRGAYLNWIAYVSAAAEPALADHVWPRAEAAPATAIGWPPYEKVMNRIAAGVSSSPYLTGDAFTGADLMVGSMLNWLSGWGKLPGPERFEAYLERLKARPAFQRAAAQ</sequence>
<comment type="caution">
    <text evidence="2">The sequence shown here is derived from an EMBL/GenBank/DDBJ whole genome shotgun (WGS) entry which is preliminary data.</text>
</comment>
<proteinExistence type="predicted"/>
<accession>A0A4V1KII2</accession>
<dbReference type="Gene3D" id="3.40.30.10">
    <property type="entry name" value="Glutaredoxin"/>
    <property type="match status" value="1"/>
</dbReference>
<dbReference type="CDD" id="cd03046">
    <property type="entry name" value="GST_N_GTT1_like"/>
    <property type="match status" value="1"/>
</dbReference>
<evidence type="ECO:0000313" key="3">
    <source>
        <dbReference type="Proteomes" id="UP000289708"/>
    </source>
</evidence>
<evidence type="ECO:0000259" key="1">
    <source>
        <dbReference type="PROSITE" id="PS50404"/>
    </source>
</evidence>
<dbReference type="AlphaFoldDB" id="A0A4V1KII2"/>
<feature type="domain" description="GST N-terminal" evidence="1">
    <location>
        <begin position="2"/>
        <end position="89"/>
    </location>
</feature>